<evidence type="ECO:0000313" key="3">
    <source>
        <dbReference type="Proteomes" id="UP000449678"/>
    </source>
</evidence>
<dbReference type="EMBL" id="WWCO01000019">
    <property type="protein sequence ID" value="MYM36834.1"/>
    <property type="molecule type" value="Genomic_DNA"/>
</dbReference>
<dbReference type="Proteomes" id="UP000474565">
    <property type="component" value="Unassembled WGS sequence"/>
</dbReference>
<dbReference type="RefSeq" id="WP_160992193.1">
    <property type="nucleotide sequence ID" value="NZ_WWCO01000019.1"/>
</dbReference>
<protein>
    <recommendedName>
        <fullName evidence="5">Transposase</fullName>
    </recommendedName>
</protein>
<accession>A0A6L8MSU1</accession>
<evidence type="ECO:0000313" key="4">
    <source>
        <dbReference type="Proteomes" id="UP000474565"/>
    </source>
</evidence>
<sequence length="45" mass="5200">MVADKLVEVRLLDGGVQWVLIHVEVQAQRDAAMVRRMLDYNYLQG</sequence>
<proteinExistence type="predicted"/>
<dbReference type="Proteomes" id="UP000449678">
    <property type="component" value="Unassembled WGS sequence"/>
</dbReference>
<gene>
    <name evidence="1" type="ORF">GTP38_21110</name>
    <name evidence="2" type="ORF">GTP44_24355</name>
</gene>
<evidence type="ECO:0000313" key="2">
    <source>
        <dbReference type="EMBL" id="MYM85066.1"/>
    </source>
</evidence>
<evidence type="ECO:0008006" key="5">
    <source>
        <dbReference type="Google" id="ProtNLM"/>
    </source>
</evidence>
<dbReference type="AlphaFoldDB" id="A0A6L8MSU1"/>
<evidence type="ECO:0000313" key="1">
    <source>
        <dbReference type="EMBL" id="MYM36834.1"/>
    </source>
</evidence>
<organism evidence="2 4">
    <name type="scientific">Duganella lactea</name>
    <dbReference type="NCBI Taxonomy" id="2692173"/>
    <lineage>
        <taxon>Bacteria</taxon>
        <taxon>Pseudomonadati</taxon>
        <taxon>Pseudomonadota</taxon>
        <taxon>Betaproteobacteria</taxon>
        <taxon>Burkholderiales</taxon>
        <taxon>Oxalobacteraceae</taxon>
        <taxon>Telluria group</taxon>
        <taxon>Duganella</taxon>
    </lineage>
</organism>
<comment type="caution">
    <text evidence="2">The sequence shown here is derived from an EMBL/GenBank/DDBJ whole genome shotgun (WGS) entry which is preliminary data.</text>
</comment>
<name>A0A6L8MSU1_9BURK</name>
<keyword evidence="3" id="KW-1185">Reference proteome</keyword>
<dbReference type="EMBL" id="WWCP01000048">
    <property type="protein sequence ID" value="MYM85066.1"/>
    <property type="molecule type" value="Genomic_DNA"/>
</dbReference>
<reference evidence="3 4" key="1">
    <citation type="submission" date="2019-12" db="EMBL/GenBank/DDBJ databases">
        <title>Novel species isolated from a subtropical stream in China.</title>
        <authorList>
            <person name="Lu H."/>
        </authorList>
    </citation>
    <scope>NUCLEOTIDE SEQUENCE [LARGE SCALE GENOMIC DNA]</scope>
    <source>
        <strain evidence="2 4">FT50W</strain>
        <strain evidence="1 3">FT94W</strain>
    </source>
</reference>